<protein>
    <submittedName>
        <fullName evidence="3">DUF2269 family protein</fullName>
    </submittedName>
</protein>
<keyword evidence="1" id="KW-0472">Membrane</keyword>
<dbReference type="Pfam" id="PF10027">
    <property type="entry name" value="DUF2269"/>
    <property type="match status" value="1"/>
</dbReference>
<keyword evidence="1" id="KW-1133">Transmembrane helix</keyword>
<proteinExistence type="predicted"/>
<evidence type="ECO:0000256" key="1">
    <source>
        <dbReference type="SAM" id="Phobius"/>
    </source>
</evidence>
<reference evidence="3" key="1">
    <citation type="submission" date="2025-08" db="UniProtKB">
        <authorList>
            <consortium name="RefSeq"/>
        </authorList>
    </citation>
    <scope>IDENTIFICATION</scope>
</reference>
<feature type="transmembrane region" description="Helical" evidence="1">
    <location>
        <begin position="12"/>
        <end position="34"/>
    </location>
</feature>
<evidence type="ECO:0000313" key="2">
    <source>
        <dbReference type="Proteomes" id="UP000675920"/>
    </source>
</evidence>
<dbReference type="Proteomes" id="UP000675920">
    <property type="component" value="Unplaced"/>
</dbReference>
<evidence type="ECO:0000313" key="3">
    <source>
        <dbReference type="RefSeq" id="WP_028311624.1"/>
    </source>
</evidence>
<sequence length="159" mass="17195">MDYFALKVVHIVSATILFGTGIGTAFYMFMAALTRDAKLTAGVGRLVVIGDWLFTGSSGVVQIASGLWLAHIAGFPILSGWVLHALLLYGLAFLCWAPVVWIQIRLRDIAQTAADAGGPLPREYWRWLAVWVGLGIPAFFALVVVFWLMVAKPAGGVFG</sequence>
<dbReference type="RefSeq" id="WP_028311624.1">
    <property type="nucleotide sequence ID" value="NZ_AXWS01000013.1"/>
</dbReference>
<dbReference type="InterPro" id="IPR018729">
    <property type="entry name" value="DUF2269_transmembrane"/>
</dbReference>
<dbReference type="AlphaFoldDB" id="A0A8B6X5B6"/>
<feature type="transmembrane region" description="Helical" evidence="1">
    <location>
        <begin position="81"/>
        <end position="104"/>
    </location>
</feature>
<accession>A0A8B6X5B6</accession>
<keyword evidence="2" id="KW-1185">Reference proteome</keyword>
<dbReference type="OrthoDB" id="9786302at2"/>
<feature type="transmembrane region" description="Helical" evidence="1">
    <location>
        <begin position="46"/>
        <end position="69"/>
    </location>
</feature>
<keyword evidence="1" id="KW-0812">Transmembrane</keyword>
<organism evidence="2 3">
    <name type="scientific">Derxia gummosa DSM 723</name>
    <dbReference type="NCBI Taxonomy" id="1121388"/>
    <lineage>
        <taxon>Bacteria</taxon>
        <taxon>Pseudomonadati</taxon>
        <taxon>Pseudomonadota</taxon>
        <taxon>Betaproteobacteria</taxon>
        <taxon>Burkholderiales</taxon>
        <taxon>Alcaligenaceae</taxon>
        <taxon>Derxia</taxon>
    </lineage>
</organism>
<feature type="transmembrane region" description="Helical" evidence="1">
    <location>
        <begin position="125"/>
        <end position="150"/>
    </location>
</feature>
<name>A0A8B6X5B6_9BURK</name>